<evidence type="ECO:0000256" key="6">
    <source>
        <dbReference type="SAM" id="Phobius"/>
    </source>
</evidence>
<dbReference type="AlphaFoldDB" id="A0A7U4TIR6"/>
<evidence type="ECO:0000256" key="4">
    <source>
        <dbReference type="ARBA" id="ARBA00022989"/>
    </source>
</evidence>
<feature type="transmembrane region" description="Helical" evidence="6">
    <location>
        <begin position="314"/>
        <end position="341"/>
    </location>
</feature>
<dbReference type="EMBL" id="CP013015">
    <property type="protein sequence ID" value="AMM41731.1"/>
    <property type="molecule type" value="Genomic_DNA"/>
</dbReference>
<feature type="transmembrane region" description="Helical" evidence="6">
    <location>
        <begin position="611"/>
        <end position="630"/>
    </location>
</feature>
<keyword evidence="5 6" id="KW-0472">Membrane</keyword>
<feature type="transmembrane region" description="Helical" evidence="6">
    <location>
        <begin position="740"/>
        <end position="763"/>
    </location>
</feature>
<dbReference type="PANTHER" id="PTHR33406:SF10">
    <property type="entry name" value="SSD DOMAIN-CONTAINING PROTEIN"/>
    <property type="match status" value="1"/>
</dbReference>
<keyword evidence="9" id="KW-1185">Reference proteome</keyword>
<dbReference type="OrthoDB" id="174814at2"/>
<feature type="transmembrane region" description="Helical" evidence="6">
    <location>
        <begin position="17"/>
        <end position="36"/>
    </location>
</feature>
<keyword evidence="3 6" id="KW-0812">Transmembrane</keyword>
<dbReference type="Pfam" id="PF03176">
    <property type="entry name" value="MMPL"/>
    <property type="match status" value="2"/>
</dbReference>
<evidence type="ECO:0000256" key="5">
    <source>
        <dbReference type="ARBA" id="ARBA00023136"/>
    </source>
</evidence>
<feature type="transmembrane region" description="Helical" evidence="6">
    <location>
        <begin position="247"/>
        <end position="268"/>
    </location>
</feature>
<accession>A0A7U4TIR6</accession>
<dbReference type="PANTHER" id="PTHR33406">
    <property type="entry name" value="MEMBRANE PROTEIN MJ1562-RELATED"/>
    <property type="match status" value="1"/>
</dbReference>
<gene>
    <name evidence="8" type="ORF">HS1_001937</name>
</gene>
<evidence type="ECO:0000256" key="2">
    <source>
        <dbReference type="ARBA" id="ARBA00022475"/>
    </source>
</evidence>
<protein>
    <submittedName>
        <fullName evidence="8">Polyketide cyclase / dehydrase and lipid transport family protein</fullName>
    </submittedName>
</protein>
<feature type="transmembrane region" description="Helical" evidence="6">
    <location>
        <begin position="637"/>
        <end position="657"/>
    </location>
</feature>
<feature type="transmembrane region" description="Helical" evidence="6">
    <location>
        <begin position="663"/>
        <end position="684"/>
    </location>
</feature>
<feature type="transmembrane region" description="Helical" evidence="6">
    <location>
        <begin position="404"/>
        <end position="424"/>
    </location>
</feature>
<dbReference type="PROSITE" id="PS50156">
    <property type="entry name" value="SSD"/>
    <property type="match status" value="1"/>
</dbReference>
<evidence type="ECO:0000313" key="9">
    <source>
        <dbReference type="Proteomes" id="UP000070560"/>
    </source>
</evidence>
<sequence length="774" mass="87832">MAGLIKEERIAKFILKWRLLGIFLPIFLSIVSLFLIRDIKIETRQIDFIPSKHRFISVQNTLNQLFGGLNRVNIAIEAQQGDILQPAVLKEVQQIAEEIQLLDEVNPRRVHSLFAQNVKHIEIWPDGFSVTKLLREIPQTPQELASLRKKIEHNPLVYGPLVSKDFKATLIQADFKEDIPAHQIYAKVKEIVSRYQGADVNIYLSGRPILEGYIDANLSFIFHIFAVTLVIILSLLFLAFRKKRGFLLPLLAGSMSVVFSLAIINVFHLTLNPFTILIPFLIFILAISHSIQFMERYFEESHLKTDKTHIAHTVLVSLLSPIRASIFTDFLGFFSLILIPIPAMKSIAVLGSLGVLSLFISVVMFLPACFATFPVPYFKKQNNSHLSLTAFILKRFMWLWQRKWRMYLMLTLFVTLFLTAIYGIKHIEIGENEPGTSTLYRDAPYNVAERKINKYFEGSNPYYLLIKGKGPESLLKSEAIQEIDELNRFLRHNLKEVGYSLSVADYIKLMNLAIQHQFEVPKKDSTIGEYIFLYESNAFPGEFDAFITPDHQFANIRFDLKDCQGTTIQRVVSLTKQWIKNYHRSHLLSFDYAGGLIGILGATNEIIKKSLFTNIAVLSLLIFLRITLALRSFTGGLILFIPLAFSIALTFGSFGLFNIPFTVATLPVAAMGTGLGIDYSIYLASRIKEEKEKGVNLITAINRAVFTCGKAVFFTGSILTIGIWSWVWSNLKLQAKLGGTLGFLLFINMLSALIILPIFILLLKPNFLMKPMDK</sequence>
<feature type="transmembrane region" description="Helical" evidence="6">
    <location>
        <begin position="704"/>
        <end position="728"/>
    </location>
</feature>
<dbReference type="Proteomes" id="UP000070560">
    <property type="component" value="Chromosome"/>
</dbReference>
<dbReference type="KEGG" id="daw:HS1_001937"/>
<evidence type="ECO:0000313" key="8">
    <source>
        <dbReference type="EMBL" id="AMM41731.1"/>
    </source>
</evidence>
<evidence type="ECO:0000259" key="7">
    <source>
        <dbReference type="PROSITE" id="PS50156"/>
    </source>
</evidence>
<name>A0A7U4TIR6_DESA2</name>
<proteinExistence type="predicted"/>
<evidence type="ECO:0000256" key="3">
    <source>
        <dbReference type="ARBA" id="ARBA00022692"/>
    </source>
</evidence>
<dbReference type="RefSeq" id="WP_066064643.1">
    <property type="nucleotide sequence ID" value="NZ_CP013015.1"/>
</dbReference>
<evidence type="ECO:0000256" key="1">
    <source>
        <dbReference type="ARBA" id="ARBA00004651"/>
    </source>
</evidence>
<feature type="domain" description="SSD" evidence="7">
    <location>
        <begin position="250"/>
        <end position="372"/>
    </location>
</feature>
<dbReference type="InterPro" id="IPR000731">
    <property type="entry name" value="SSD"/>
</dbReference>
<dbReference type="Gene3D" id="1.20.1640.10">
    <property type="entry name" value="Multidrug efflux transporter AcrB transmembrane domain"/>
    <property type="match status" value="2"/>
</dbReference>
<dbReference type="SUPFAM" id="SSF82866">
    <property type="entry name" value="Multidrug efflux transporter AcrB transmembrane domain"/>
    <property type="match status" value="2"/>
</dbReference>
<reference evidence="8 9" key="1">
    <citation type="submission" date="2015-10" db="EMBL/GenBank/DDBJ databases">
        <title>Candidatus Desulfofervidus auxilii, a hydrogenotrophic sulfate-reducing bacterium involved in the thermophilic anaerobic oxidation of methane.</title>
        <authorList>
            <person name="Krukenberg V."/>
            <person name="Richter M."/>
            <person name="Wegener G."/>
        </authorList>
    </citation>
    <scope>NUCLEOTIDE SEQUENCE [LARGE SCALE GENOMIC DNA]</scope>
    <source>
        <strain evidence="8 9">HS1</strain>
    </source>
</reference>
<comment type="subcellular location">
    <subcellularLocation>
        <location evidence="1">Cell membrane</location>
        <topology evidence="1">Multi-pass membrane protein</topology>
    </subcellularLocation>
</comment>
<dbReference type="InterPro" id="IPR004869">
    <property type="entry name" value="MMPL_dom"/>
</dbReference>
<feature type="transmembrane region" description="Helical" evidence="6">
    <location>
        <begin position="220"/>
        <end position="240"/>
    </location>
</feature>
<feature type="transmembrane region" description="Helical" evidence="6">
    <location>
        <begin position="347"/>
        <end position="373"/>
    </location>
</feature>
<keyword evidence="4 6" id="KW-1133">Transmembrane helix</keyword>
<feature type="transmembrane region" description="Helical" evidence="6">
    <location>
        <begin position="274"/>
        <end position="293"/>
    </location>
</feature>
<keyword evidence="2" id="KW-1003">Cell membrane</keyword>
<organism evidence="8 9">
    <name type="scientific">Desulfofervidus auxilii</name>
    <dbReference type="NCBI Taxonomy" id="1621989"/>
    <lineage>
        <taxon>Bacteria</taxon>
        <taxon>Pseudomonadati</taxon>
        <taxon>Thermodesulfobacteriota</taxon>
        <taxon>Candidatus Desulfofervidia</taxon>
        <taxon>Candidatus Desulfofervidales</taxon>
        <taxon>Candidatus Desulfofervidaceae</taxon>
        <taxon>Candidatus Desulfofervidus</taxon>
    </lineage>
</organism>
<dbReference type="InterPro" id="IPR050545">
    <property type="entry name" value="Mycobact_MmpL"/>
</dbReference>
<dbReference type="GO" id="GO:0005886">
    <property type="term" value="C:plasma membrane"/>
    <property type="evidence" value="ECO:0007669"/>
    <property type="project" value="UniProtKB-SubCell"/>
</dbReference>